<feature type="transmembrane region" description="Helical" evidence="1">
    <location>
        <begin position="102"/>
        <end position="126"/>
    </location>
</feature>
<protein>
    <recommendedName>
        <fullName evidence="4">Stage II sporulation protein M</fullName>
    </recommendedName>
</protein>
<proteinExistence type="predicted"/>
<gene>
    <name evidence="2" type="ORF">EIO64_17965</name>
</gene>
<feature type="transmembrane region" description="Helical" evidence="1">
    <location>
        <begin position="175"/>
        <end position="197"/>
    </location>
</feature>
<sequence length="206" mass="22061">MTKRPTVQLPTLPRLLLLALFFLAGVLLGQVLSGRVPDTTGDELRRYLEDYVRLGGEGAPTVQTALSALVIYFRYPLFAFLLGFASIGVVLLPCVTAAYGFFLSFSVCCFTAAFGVDGVLLALAVFGLRCMVTLPCYFLLAAASWGTSAGLAAVSFGRGRRTAPVVYGRACWVRFGACCLALLAGVCAELFLSPVLLRLMLERILG</sequence>
<evidence type="ECO:0000313" key="3">
    <source>
        <dbReference type="Proteomes" id="UP000298642"/>
    </source>
</evidence>
<dbReference type="Proteomes" id="UP000298642">
    <property type="component" value="Chromosome"/>
</dbReference>
<keyword evidence="1" id="KW-0812">Transmembrane</keyword>
<organism evidence="2 3">
    <name type="scientific">Dysosmobacter welbionis</name>
    <dbReference type="NCBI Taxonomy" id="2093857"/>
    <lineage>
        <taxon>Bacteria</taxon>
        <taxon>Bacillati</taxon>
        <taxon>Bacillota</taxon>
        <taxon>Clostridia</taxon>
        <taxon>Eubacteriales</taxon>
        <taxon>Oscillospiraceae</taxon>
        <taxon>Dysosmobacter</taxon>
    </lineage>
</organism>
<dbReference type="EMBL" id="CP034413">
    <property type="protein sequence ID" value="QCI61109.1"/>
    <property type="molecule type" value="Genomic_DNA"/>
</dbReference>
<dbReference type="KEGG" id="obj:EIO64_17965"/>
<dbReference type="InterPro" id="IPR002798">
    <property type="entry name" value="SpoIIM-like"/>
</dbReference>
<dbReference type="Pfam" id="PF01944">
    <property type="entry name" value="SpoIIM"/>
    <property type="match status" value="1"/>
</dbReference>
<keyword evidence="3" id="KW-1185">Reference proteome</keyword>
<dbReference type="AlphaFoldDB" id="A0A4D7AP65"/>
<feature type="transmembrane region" description="Helical" evidence="1">
    <location>
        <begin position="132"/>
        <end position="154"/>
    </location>
</feature>
<evidence type="ECO:0000256" key="1">
    <source>
        <dbReference type="SAM" id="Phobius"/>
    </source>
</evidence>
<reference evidence="3" key="1">
    <citation type="submission" date="2018-12" db="EMBL/GenBank/DDBJ databases">
        <title>Dusodibacter welbiota gen. nov., sp. nov., isolated from human faeces and emended description of the Oscillibacter genus.</title>
        <authorList>
            <person name="Le Roy T."/>
            <person name="Van der Smissen P."/>
            <person name="Delzenne N."/>
            <person name="Muccioli G."/>
            <person name="Collet J.F."/>
            <person name="Cani P.D."/>
        </authorList>
    </citation>
    <scope>NUCLEOTIDE SEQUENCE [LARGE SCALE GENOMIC DNA]</scope>
    <source>
        <strain evidence="3">J115</strain>
    </source>
</reference>
<evidence type="ECO:0008006" key="4">
    <source>
        <dbReference type="Google" id="ProtNLM"/>
    </source>
</evidence>
<evidence type="ECO:0000313" key="2">
    <source>
        <dbReference type="EMBL" id="QCI61109.1"/>
    </source>
</evidence>
<accession>A0A4D7AP65</accession>
<feature type="transmembrane region" description="Helical" evidence="1">
    <location>
        <begin position="75"/>
        <end position="95"/>
    </location>
</feature>
<name>A0A4D7AP65_9FIRM</name>
<keyword evidence="1" id="KW-0472">Membrane</keyword>
<keyword evidence="1" id="KW-1133">Transmembrane helix</keyword>